<dbReference type="RefSeq" id="WP_155742420.1">
    <property type="nucleotide sequence ID" value="NZ_LVHG01000027.1"/>
</dbReference>
<gene>
    <name evidence="2" type="ORF">A3K87_09850</name>
</gene>
<dbReference type="Proteomes" id="UP000077852">
    <property type="component" value="Unassembled WGS sequence"/>
</dbReference>
<protein>
    <submittedName>
        <fullName evidence="2">Uncharacterized protein</fullName>
    </submittedName>
</protein>
<feature type="region of interest" description="Disordered" evidence="1">
    <location>
        <begin position="1"/>
        <end position="28"/>
    </location>
</feature>
<evidence type="ECO:0000313" key="3">
    <source>
        <dbReference type="Proteomes" id="UP000077852"/>
    </source>
</evidence>
<evidence type="ECO:0000313" key="2">
    <source>
        <dbReference type="EMBL" id="OAK66059.1"/>
    </source>
</evidence>
<organism evidence="2 3">
    <name type="scientific">Variovorax paradoxus</name>
    <dbReference type="NCBI Taxonomy" id="34073"/>
    <lineage>
        <taxon>Bacteria</taxon>
        <taxon>Pseudomonadati</taxon>
        <taxon>Pseudomonadota</taxon>
        <taxon>Betaproteobacteria</taxon>
        <taxon>Burkholderiales</taxon>
        <taxon>Comamonadaceae</taxon>
        <taxon>Variovorax</taxon>
    </lineage>
</organism>
<proteinExistence type="predicted"/>
<name>A0AA91ICE7_VARPD</name>
<dbReference type="AlphaFoldDB" id="A0AA91ICE7"/>
<accession>A0AA91ICE7</accession>
<sequence length="86" mass="9247">MTEDVRTLLGQNGSSYTTMPRRGGHNGKFLKQPSSALINAGVAADTIKLLGNSNSDVELAEKRAKSDAKYLLTLLTELTHGQSTEK</sequence>
<reference evidence="2 3" key="1">
    <citation type="submission" date="2016-03" db="EMBL/GenBank/DDBJ databases">
        <title>Genome sequence of Variovorax paradoxus KB5.</title>
        <authorList>
            <person name="Jeong H."/>
            <person name="Hong C.E."/>
            <person name="Jo S.H."/>
            <person name="Park J.M."/>
        </authorList>
    </citation>
    <scope>NUCLEOTIDE SEQUENCE [LARGE SCALE GENOMIC DNA]</scope>
    <source>
        <strain evidence="2 3">KB5</strain>
    </source>
</reference>
<dbReference type="EMBL" id="LVHG01000027">
    <property type="protein sequence ID" value="OAK66059.1"/>
    <property type="molecule type" value="Genomic_DNA"/>
</dbReference>
<comment type="caution">
    <text evidence="2">The sequence shown here is derived from an EMBL/GenBank/DDBJ whole genome shotgun (WGS) entry which is preliminary data.</text>
</comment>
<feature type="compositionally biased region" description="Polar residues" evidence="1">
    <location>
        <begin position="9"/>
        <end position="18"/>
    </location>
</feature>
<evidence type="ECO:0000256" key="1">
    <source>
        <dbReference type="SAM" id="MobiDB-lite"/>
    </source>
</evidence>